<proteinExistence type="predicted"/>
<feature type="transmembrane region" description="Helical" evidence="1">
    <location>
        <begin position="153"/>
        <end position="170"/>
    </location>
</feature>
<gene>
    <name evidence="2" type="ORF">KDY119_00502</name>
</gene>
<sequence>MTAVLVGVLVAVAARALLGRPGRGAEVLVGAMASRTGRAVLRRRRTGAGTGDAVVVVTQVAALLRSGLPPGRAWDAVGVRCDPQGVPDTGDAARVLGAPRVVPAVVAGVRLALEVGAPLAAVLDDVVEATLAEDAARVARETALAGPRATARVLAWLPGAGLLLGFALGADPVGVLLGGGIGTLALLGAGVLVLVGRRWTGALVRAARAAGEET</sequence>
<dbReference type="KEGG" id="lxl:KDY119_00502"/>
<evidence type="ECO:0000313" key="2">
    <source>
        <dbReference type="EMBL" id="QFU97009.1"/>
    </source>
</evidence>
<evidence type="ECO:0008006" key="4">
    <source>
        <dbReference type="Google" id="ProtNLM"/>
    </source>
</evidence>
<accession>A0A5P9Q6K6</accession>
<reference evidence="2 3" key="1">
    <citation type="submission" date="2019-10" db="EMBL/GenBank/DDBJ databases">
        <title>Genome sequence of Luteimicrobium xylanilyticum HY-24.</title>
        <authorList>
            <person name="Kim D.Y."/>
            <person name="Park H.-Y."/>
        </authorList>
    </citation>
    <scope>NUCLEOTIDE SEQUENCE [LARGE SCALE GENOMIC DNA]</scope>
    <source>
        <strain evidence="2 3">HY-24</strain>
    </source>
</reference>
<evidence type="ECO:0000313" key="3">
    <source>
        <dbReference type="Proteomes" id="UP000326702"/>
    </source>
</evidence>
<dbReference type="AlphaFoldDB" id="A0A5P9Q6K6"/>
<organism evidence="2 3">
    <name type="scientific">Luteimicrobium xylanilyticum</name>
    <dbReference type="NCBI Taxonomy" id="1133546"/>
    <lineage>
        <taxon>Bacteria</taxon>
        <taxon>Bacillati</taxon>
        <taxon>Actinomycetota</taxon>
        <taxon>Actinomycetes</taxon>
        <taxon>Micrococcales</taxon>
        <taxon>Luteimicrobium</taxon>
    </lineage>
</organism>
<keyword evidence="1" id="KW-1133">Transmembrane helix</keyword>
<dbReference type="EMBL" id="CP045529">
    <property type="protein sequence ID" value="QFU97009.1"/>
    <property type="molecule type" value="Genomic_DNA"/>
</dbReference>
<keyword evidence="1" id="KW-0472">Membrane</keyword>
<feature type="transmembrane region" description="Helical" evidence="1">
    <location>
        <begin position="176"/>
        <end position="195"/>
    </location>
</feature>
<keyword evidence="1" id="KW-0812">Transmembrane</keyword>
<dbReference type="Proteomes" id="UP000326702">
    <property type="component" value="Chromosome"/>
</dbReference>
<dbReference type="RefSeq" id="WP_153021881.1">
    <property type="nucleotide sequence ID" value="NZ_BAABIH010000013.1"/>
</dbReference>
<keyword evidence="3" id="KW-1185">Reference proteome</keyword>
<protein>
    <recommendedName>
        <fullName evidence="4">Type II secretion system protein GspF domain-containing protein</fullName>
    </recommendedName>
</protein>
<dbReference type="OrthoDB" id="5150243at2"/>
<name>A0A5P9Q6K6_9MICO</name>
<evidence type="ECO:0000256" key="1">
    <source>
        <dbReference type="SAM" id="Phobius"/>
    </source>
</evidence>